<dbReference type="AlphaFoldDB" id="A0A101KTQ5"/>
<accession>A0A101KTQ5</accession>
<dbReference type="InterPro" id="IPR011008">
    <property type="entry name" value="Dimeric_a/b-barrel"/>
</dbReference>
<dbReference type="OrthoDB" id="6928805at2"/>
<dbReference type="Pfam" id="PF08327">
    <property type="entry name" value="AHSA1"/>
    <property type="match status" value="1"/>
</dbReference>
<dbReference type="Pfam" id="PF03795">
    <property type="entry name" value="YCII"/>
    <property type="match status" value="1"/>
</dbReference>
<sequence>MASNDGPRAIADISTGTILATVTIAVPPERVFRAITAGDQIPLWWGADNMYRTTKHTADVRPGGAWRSEGKGADGHDFHVGGEYLEVEPPHRLVMTWIAPWDGDHVTTVTYTLEAVENGTRLTLRHDGFGTRRDSCRDHGSGWERVLGWLGDFLAKETGSKAPTVFHCRLIPPRPDFAFTLTEEERALMNAHADYLRSLLHDGTMMLAGPVADPGGPWGLLILRVGAEAEARAVTDGDPVSRSGRGFRYEILPMLSTIM</sequence>
<feature type="domain" description="YCII-related" evidence="3">
    <location>
        <begin position="166"/>
        <end position="254"/>
    </location>
</feature>
<dbReference type="CDD" id="cd07814">
    <property type="entry name" value="SRPBCC_CalC_Aha1-like"/>
    <property type="match status" value="1"/>
</dbReference>
<dbReference type="Gene3D" id="3.30.530.20">
    <property type="match status" value="1"/>
</dbReference>
<evidence type="ECO:0000259" key="4">
    <source>
        <dbReference type="Pfam" id="PF08327"/>
    </source>
</evidence>
<reference evidence="5 6" key="1">
    <citation type="submission" date="2015-12" db="EMBL/GenBank/DDBJ databases">
        <title>Draft genome sequence of Mesorhizobium sp. UFLA 01-765, a multitolerant efficient symbiont and plant-growth promoting strain isolated from Zn-mining soil using Leucaena leucocephala as a trap plant.</title>
        <authorList>
            <person name="Rangel W.M."/>
            <person name="Thijs S."/>
            <person name="Longatti S.M."/>
            <person name="Moreira F.M."/>
            <person name="Weyens N."/>
            <person name="Vangronsveld J."/>
            <person name="Van Hamme J.D."/>
            <person name="Bottos E.M."/>
            <person name="Rineau F."/>
        </authorList>
    </citation>
    <scope>NUCLEOTIDE SEQUENCE [LARGE SCALE GENOMIC DNA]</scope>
    <source>
        <strain evidence="5 6">UFLA 01-765</strain>
    </source>
</reference>
<evidence type="ECO:0000256" key="1">
    <source>
        <dbReference type="ARBA" id="ARBA00006817"/>
    </source>
</evidence>
<dbReference type="InterPro" id="IPR023393">
    <property type="entry name" value="START-like_dom_sf"/>
</dbReference>
<dbReference type="SUPFAM" id="SSF54909">
    <property type="entry name" value="Dimeric alpha+beta barrel"/>
    <property type="match status" value="1"/>
</dbReference>
<organism evidence="5 6">
    <name type="scientific">Rhizobium loti</name>
    <name type="common">Mesorhizobium loti</name>
    <dbReference type="NCBI Taxonomy" id="381"/>
    <lineage>
        <taxon>Bacteria</taxon>
        <taxon>Pseudomonadati</taxon>
        <taxon>Pseudomonadota</taxon>
        <taxon>Alphaproteobacteria</taxon>
        <taxon>Hyphomicrobiales</taxon>
        <taxon>Phyllobacteriaceae</taxon>
        <taxon>Mesorhizobium</taxon>
    </lineage>
</organism>
<dbReference type="SUPFAM" id="SSF55961">
    <property type="entry name" value="Bet v1-like"/>
    <property type="match status" value="1"/>
</dbReference>
<comment type="similarity">
    <text evidence="2">Belongs to the YciI family.</text>
</comment>
<gene>
    <name evidence="5" type="ORF">AU467_19090</name>
</gene>
<dbReference type="InterPro" id="IPR005545">
    <property type="entry name" value="YCII"/>
</dbReference>
<comment type="caution">
    <text evidence="5">The sequence shown here is derived from an EMBL/GenBank/DDBJ whole genome shotgun (WGS) entry which is preliminary data.</text>
</comment>
<dbReference type="EMBL" id="LPWA01000101">
    <property type="protein sequence ID" value="KUM26846.1"/>
    <property type="molecule type" value="Genomic_DNA"/>
</dbReference>
<proteinExistence type="inferred from homology"/>
<evidence type="ECO:0000313" key="6">
    <source>
        <dbReference type="Proteomes" id="UP000053176"/>
    </source>
</evidence>
<evidence type="ECO:0000313" key="5">
    <source>
        <dbReference type="EMBL" id="KUM26846.1"/>
    </source>
</evidence>
<dbReference type="Proteomes" id="UP000053176">
    <property type="component" value="Unassembled WGS sequence"/>
</dbReference>
<name>A0A101KTQ5_RHILI</name>
<dbReference type="InterPro" id="IPR013538">
    <property type="entry name" value="ASHA1/2-like_C"/>
</dbReference>
<feature type="domain" description="Activator of Hsp90 ATPase homologue 1/2-like C-terminal" evidence="4">
    <location>
        <begin position="26"/>
        <end position="150"/>
    </location>
</feature>
<comment type="similarity">
    <text evidence="1">Belongs to the AHA1 family.</text>
</comment>
<evidence type="ECO:0000256" key="2">
    <source>
        <dbReference type="ARBA" id="ARBA00007689"/>
    </source>
</evidence>
<protein>
    <submittedName>
        <fullName evidence="5">ATPase</fullName>
    </submittedName>
</protein>
<evidence type="ECO:0000259" key="3">
    <source>
        <dbReference type="Pfam" id="PF03795"/>
    </source>
</evidence>